<evidence type="ECO:0000313" key="1">
    <source>
        <dbReference type="EMBL" id="RSM34836.1"/>
    </source>
</evidence>
<dbReference type="AlphaFoldDB" id="A0A428VVI1"/>
<dbReference type="EMBL" id="QHHU01000124">
    <property type="protein sequence ID" value="RSM34836.1"/>
    <property type="molecule type" value="Genomic_DNA"/>
</dbReference>
<proteinExistence type="predicted"/>
<dbReference type="Proteomes" id="UP000286716">
    <property type="component" value="Unassembled WGS sequence"/>
</dbReference>
<accession>A0A428VVI1</accession>
<name>A0A428VVI1_AMYBA</name>
<reference evidence="1 2" key="1">
    <citation type="submission" date="2018-05" db="EMBL/GenBank/DDBJ databases">
        <title>Evolution of GPA BGCs.</title>
        <authorList>
            <person name="Waglechner N."/>
            <person name="Wright G.D."/>
        </authorList>
    </citation>
    <scope>NUCLEOTIDE SEQUENCE [LARGE SCALE GENOMIC DNA]</scope>
    <source>
        <strain evidence="1 2">DSM 5908</strain>
    </source>
</reference>
<dbReference type="OrthoDB" id="3384902at2"/>
<protein>
    <submittedName>
        <fullName evidence="1">Uncharacterized protein</fullName>
    </submittedName>
</protein>
<dbReference type="RefSeq" id="WP_020638434.1">
    <property type="nucleotide sequence ID" value="NZ_QHHU01000124.1"/>
</dbReference>
<organism evidence="1 2">
    <name type="scientific">Amycolatopsis balhimycina DSM 5908</name>
    <dbReference type="NCBI Taxonomy" id="1081091"/>
    <lineage>
        <taxon>Bacteria</taxon>
        <taxon>Bacillati</taxon>
        <taxon>Actinomycetota</taxon>
        <taxon>Actinomycetes</taxon>
        <taxon>Pseudonocardiales</taxon>
        <taxon>Pseudonocardiaceae</taxon>
        <taxon>Amycolatopsis</taxon>
    </lineage>
</organism>
<keyword evidence="2" id="KW-1185">Reference proteome</keyword>
<comment type="caution">
    <text evidence="1">The sequence shown here is derived from an EMBL/GenBank/DDBJ whole genome shotgun (WGS) entry which is preliminary data.</text>
</comment>
<sequence length="139" mass="15967">MPSDMPLTRRSFPDLRPIAVPQSIAVLPDRRWTADEWGQIRMGYRSPDMDHRWDVLVEGDVVFMHRSWTGYGIYEVTFTLTTGGGRTVGSALVETDPQRHRRQSDDHDRLTIELIITSIMLGEPAKDLWTALRDLTTRS</sequence>
<evidence type="ECO:0000313" key="2">
    <source>
        <dbReference type="Proteomes" id="UP000286716"/>
    </source>
</evidence>
<gene>
    <name evidence="1" type="ORF">DMA12_46640</name>
</gene>